<dbReference type="Proteomes" id="UP000078503">
    <property type="component" value="Unassembled WGS sequence"/>
</dbReference>
<comment type="caution">
    <text evidence="2">The sequence shown here is derived from an EMBL/GenBank/DDBJ whole genome shotgun (WGS) entry which is preliminary data.</text>
</comment>
<accession>A0A178K2U9</accession>
<keyword evidence="1" id="KW-0732">Signal</keyword>
<name>A0A178K2U9_9GAMM</name>
<dbReference type="EMBL" id="LVHF01000033">
    <property type="protein sequence ID" value="OAN11601.1"/>
    <property type="molecule type" value="Genomic_DNA"/>
</dbReference>
<organism evidence="2 3">
    <name type="scientific">Photobacterium jeanii</name>
    <dbReference type="NCBI Taxonomy" id="858640"/>
    <lineage>
        <taxon>Bacteria</taxon>
        <taxon>Pseudomonadati</taxon>
        <taxon>Pseudomonadota</taxon>
        <taxon>Gammaproteobacteria</taxon>
        <taxon>Vibrionales</taxon>
        <taxon>Vibrionaceae</taxon>
        <taxon>Photobacterium</taxon>
    </lineage>
</organism>
<gene>
    <name evidence="2" type="ORF">A3K86_22040</name>
</gene>
<dbReference type="AlphaFoldDB" id="A0A178K2U9"/>
<evidence type="ECO:0000313" key="2">
    <source>
        <dbReference type="EMBL" id="OAN11601.1"/>
    </source>
</evidence>
<evidence type="ECO:0000256" key="1">
    <source>
        <dbReference type="SAM" id="SignalP"/>
    </source>
</evidence>
<reference evidence="2 3" key="1">
    <citation type="submission" date="2016-03" db="EMBL/GenBank/DDBJ databases">
        <title>Photobacterium proteolyticum sp. nov. a protease producing bacterium isolated from ocean sediments of Laizhou Bay.</title>
        <authorList>
            <person name="Li Y."/>
        </authorList>
    </citation>
    <scope>NUCLEOTIDE SEQUENCE [LARGE SCALE GENOMIC DNA]</scope>
    <source>
        <strain evidence="2 3">R-40508</strain>
    </source>
</reference>
<feature type="chain" id="PRO_5008089931" evidence="1">
    <location>
        <begin position="26"/>
        <end position="179"/>
    </location>
</feature>
<evidence type="ECO:0000313" key="3">
    <source>
        <dbReference type="Proteomes" id="UP000078503"/>
    </source>
</evidence>
<protein>
    <submittedName>
        <fullName evidence="2">Uncharacterized protein</fullName>
    </submittedName>
</protein>
<keyword evidence="3" id="KW-1185">Reference proteome</keyword>
<proteinExistence type="predicted"/>
<dbReference type="STRING" id="858640.A3K86_22040"/>
<feature type="signal peptide" evidence="1">
    <location>
        <begin position="1"/>
        <end position="25"/>
    </location>
</feature>
<sequence>MGICGLKLCCLGLGGVILLCADARALSCKAYTDETGKPNNDVLSTFNCRPYEAADLQRDEAITAIESNDLWREDREYNSAFWQDWSGLVEEDSPVMSTRAASTFYGLGFWMPEKYKNEQVDIKQIKDIEELIRQYGLLMSFGVGSEDPDSMRLRFDYRWHGWHEDNSSDVLLQLEIPFQ</sequence>